<evidence type="ECO:0000259" key="7">
    <source>
        <dbReference type="Pfam" id="PF04085"/>
    </source>
</evidence>
<evidence type="ECO:0000313" key="9">
    <source>
        <dbReference type="Proteomes" id="UP000614047"/>
    </source>
</evidence>
<accession>A0A931DPJ1</accession>
<feature type="compositionally biased region" description="Low complexity" evidence="6">
    <location>
        <begin position="302"/>
        <end position="319"/>
    </location>
</feature>
<name>A0A931DPJ1_9ACTN</name>
<dbReference type="GO" id="GO:0008360">
    <property type="term" value="P:regulation of cell shape"/>
    <property type="evidence" value="ECO:0007669"/>
    <property type="project" value="UniProtKB-KW"/>
</dbReference>
<feature type="region of interest" description="Disordered" evidence="6">
    <location>
        <begin position="281"/>
        <end position="366"/>
    </location>
</feature>
<dbReference type="InterPro" id="IPR007221">
    <property type="entry name" value="MreC"/>
</dbReference>
<dbReference type="Proteomes" id="UP000614047">
    <property type="component" value="Unassembled WGS sequence"/>
</dbReference>
<gene>
    <name evidence="8" type="ORF">IW256_005539</name>
</gene>
<dbReference type="AlphaFoldDB" id="A0A931DPJ1"/>
<keyword evidence="9" id="KW-1185">Reference proteome</keyword>
<keyword evidence="5" id="KW-0175">Coiled coil</keyword>
<evidence type="ECO:0000256" key="2">
    <source>
        <dbReference type="ARBA" id="ARBA00013855"/>
    </source>
</evidence>
<evidence type="ECO:0000256" key="4">
    <source>
        <dbReference type="ARBA" id="ARBA00032089"/>
    </source>
</evidence>
<dbReference type="PANTHER" id="PTHR34138:SF1">
    <property type="entry name" value="CELL SHAPE-DETERMINING PROTEIN MREC"/>
    <property type="match status" value="1"/>
</dbReference>
<dbReference type="Gene3D" id="2.40.10.340">
    <property type="entry name" value="Rod shape-determining protein MreC, domain 1"/>
    <property type="match status" value="1"/>
</dbReference>
<evidence type="ECO:0000256" key="3">
    <source>
        <dbReference type="ARBA" id="ARBA00022960"/>
    </source>
</evidence>
<dbReference type="PANTHER" id="PTHR34138">
    <property type="entry name" value="CELL SHAPE-DETERMINING PROTEIN MREC"/>
    <property type="match status" value="1"/>
</dbReference>
<dbReference type="Pfam" id="PF04085">
    <property type="entry name" value="MreC"/>
    <property type="match status" value="1"/>
</dbReference>
<dbReference type="RefSeq" id="WP_197013736.1">
    <property type="nucleotide sequence ID" value="NZ_BAABES010000019.1"/>
</dbReference>
<evidence type="ECO:0000256" key="5">
    <source>
        <dbReference type="SAM" id="Coils"/>
    </source>
</evidence>
<dbReference type="GO" id="GO:0005886">
    <property type="term" value="C:plasma membrane"/>
    <property type="evidence" value="ECO:0007669"/>
    <property type="project" value="TreeGrafter"/>
</dbReference>
<comment type="caution">
    <text evidence="8">The sequence shown here is derived from an EMBL/GenBank/DDBJ whole genome shotgun (WGS) entry which is preliminary data.</text>
</comment>
<evidence type="ECO:0000313" key="8">
    <source>
        <dbReference type="EMBL" id="MBG6091426.1"/>
    </source>
</evidence>
<dbReference type="Gene3D" id="2.40.10.350">
    <property type="entry name" value="Rod shape-determining protein MreC, domain 2"/>
    <property type="match status" value="1"/>
</dbReference>
<evidence type="ECO:0000256" key="1">
    <source>
        <dbReference type="ARBA" id="ARBA00009369"/>
    </source>
</evidence>
<dbReference type="EMBL" id="JADOUA010000001">
    <property type="protein sequence ID" value="MBG6091426.1"/>
    <property type="molecule type" value="Genomic_DNA"/>
</dbReference>
<evidence type="ECO:0000256" key="6">
    <source>
        <dbReference type="SAM" id="MobiDB-lite"/>
    </source>
</evidence>
<proteinExistence type="inferred from homology"/>
<feature type="domain" description="Rod shape-determining protein MreC beta-barrel core" evidence="7">
    <location>
        <begin position="127"/>
        <end position="276"/>
    </location>
</feature>
<dbReference type="InterPro" id="IPR042177">
    <property type="entry name" value="Cell/Rod_1"/>
</dbReference>
<comment type="similarity">
    <text evidence="1">Belongs to the MreC family.</text>
</comment>
<feature type="compositionally biased region" description="Pro residues" evidence="6">
    <location>
        <begin position="290"/>
        <end position="301"/>
    </location>
</feature>
<sequence>MKDTRRTRAVLGVLLVVALAMITVDYRGGEDSPLRGLRGAGAAIFGPVERVSAAVVRPVGNTFDAITDAPGERRRADRLERENQRLREQLRSRGLDQDRAGQLDRLLGTAGIGGYKIVAAQVISAGQGFEDTVTLDVGSRSGVRPDMTVMSADGLVGRVTRVGPATATVLLATDVTSSVGSRLEDSREIGIVQGRGRRGFGGGGTTPLRFQMLNANAPMRVGQRLVTLGSQGERPYVPGVPVGVIERIDRPVGGLTRTAYVRPFTRFTTLDVVAVVVAPPKADPRDSVLPPKPVTPTPTPSPTGTATRSPGPDDSPSGRPGRRGRTSSPSPGPGTPSAARDGTPSRSAEPLGARSTLCRECQISGG</sequence>
<feature type="coiled-coil region" evidence="5">
    <location>
        <begin position="69"/>
        <end position="96"/>
    </location>
</feature>
<dbReference type="InterPro" id="IPR042175">
    <property type="entry name" value="Cell/Rod_MreC_2"/>
</dbReference>
<reference evidence="8" key="1">
    <citation type="submission" date="2020-11" db="EMBL/GenBank/DDBJ databases">
        <title>Sequencing the genomes of 1000 actinobacteria strains.</title>
        <authorList>
            <person name="Klenk H.-P."/>
        </authorList>
    </citation>
    <scope>NUCLEOTIDE SEQUENCE</scope>
    <source>
        <strain evidence="8">DSM 43175</strain>
    </source>
</reference>
<dbReference type="InterPro" id="IPR055342">
    <property type="entry name" value="MreC_beta-barrel_core"/>
</dbReference>
<organism evidence="8 9">
    <name type="scientific">Actinomadura viridis</name>
    <dbReference type="NCBI Taxonomy" id="58110"/>
    <lineage>
        <taxon>Bacteria</taxon>
        <taxon>Bacillati</taxon>
        <taxon>Actinomycetota</taxon>
        <taxon>Actinomycetes</taxon>
        <taxon>Streptosporangiales</taxon>
        <taxon>Thermomonosporaceae</taxon>
        <taxon>Actinomadura</taxon>
    </lineage>
</organism>
<protein>
    <recommendedName>
        <fullName evidence="2">Cell shape-determining protein MreC</fullName>
    </recommendedName>
    <alternativeName>
        <fullName evidence="4">Cell shape protein MreC</fullName>
    </alternativeName>
</protein>
<keyword evidence="3" id="KW-0133">Cell shape</keyword>